<dbReference type="AlphaFoldDB" id="A0A1H1UNG9"/>
<feature type="transmembrane region" description="Helical" evidence="1">
    <location>
        <begin position="6"/>
        <end position="24"/>
    </location>
</feature>
<evidence type="ECO:0000313" key="2">
    <source>
        <dbReference type="EMBL" id="SDS74035.1"/>
    </source>
</evidence>
<dbReference type="PANTHER" id="PTHR35007">
    <property type="entry name" value="INTEGRAL MEMBRANE PROTEIN-RELATED"/>
    <property type="match status" value="1"/>
</dbReference>
<protein>
    <submittedName>
        <fullName evidence="2">Flp pilus assembly protein TadB</fullName>
    </submittedName>
</protein>
<organism evidence="2 3">
    <name type="scientific">Microlunatus soli</name>
    <dbReference type="NCBI Taxonomy" id="630515"/>
    <lineage>
        <taxon>Bacteria</taxon>
        <taxon>Bacillati</taxon>
        <taxon>Actinomycetota</taxon>
        <taxon>Actinomycetes</taxon>
        <taxon>Propionibacteriales</taxon>
        <taxon>Propionibacteriaceae</taxon>
        <taxon>Microlunatus</taxon>
    </lineage>
</organism>
<dbReference type="PANTHER" id="PTHR35007:SF3">
    <property type="entry name" value="POSSIBLE CONSERVED ALANINE RICH MEMBRANE PROTEIN"/>
    <property type="match status" value="1"/>
</dbReference>
<name>A0A1H1UNG9_9ACTN</name>
<feature type="transmembrane region" description="Helical" evidence="1">
    <location>
        <begin position="227"/>
        <end position="247"/>
    </location>
</feature>
<keyword evidence="1" id="KW-1133">Transmembrane helix</keyword>
<feature type="transmembrane region" description="Helical" evidence="1">
    <location>
        <begin position="65"/>
        <end position="97"/>
    </location>
</feature>
<dbReference type="EMBL" id="LT629772">
    <property type="protein sequence ID" value="SDS74035.1"/>
    <property type="molecule type" value="Genomic_DNA"/>
</dbReference>
<accession>A0A1H1UNG9</accession>
<sequence length="296" mass="32532">MEPFLAAWSGLLVVGGVIALIIGLRRRPVRSGRQTGRRRERESLATLWARISRRPPGEAGRRRDLILLVALVIGFVIAAVSGWLVMIVVVPAVVWVLPLILSPPKDRDVILLEALDRWVRNLSASLPTGKSIPDAIRLSGRTAPDAIAEPLGGLITRLNNRWDGRDALMRFADDLDSPDADGVIAALILASNRGANGAAITLTELADSIQSQLKGRREIETERTKPYTVVRQVTVITALTLTAAFLFARTFFEPYGTPVGQLILALLIALYLGSLLLMRRRAQPQKRQRILVGMHR</sequence>
<dbReference type="STRING" id="630515.SAMN04489812_2864"/>
<feature type="transmembrane region" description="Helical" evidence="1">
    <location>
        <begin position="183"/>
        <end position="206"/>
    </location>
</feature>
<dbReference type="OrthoDB" id="3828740at2"/>
<dbReference type="RefSeq" id="WP_157683459.1">
    <property type="nucleotide sequence ID" value="NZ_LT629772.1"/>
</dbReference>
<keyword evidence="1" id="KW-0472">Membrane</keyword>
<reference evidence="2 3" key="1">
    <citation type="submission" date="2016-10" db="EMBL/GenBank/DDBJ databases">
        <authorList>
            <person name="de Groot N.N."/>
        </authorList>
    </citation>
    <scope>NUCLEOTIDE SEQUENCE [LARGE SCALE GENOMIC DNA]</scope>
    <source>
        <strain evidence="2 3">DSM 21800</strain>
    </source>
</reference>
<dbReference type="Proteomes" id="UP000199103">
    <property type="component" value="Chromosome I"/>
</dbReference>
<evidence type="ECO:0000313" key="3">
    <source>
        <dbReference type="Proteomes" id="UP000199103"/>
    </source>
</evidence>
<evidence type="ECO:0000256" key="1">
    <source>
        <dbReference type="SAM" id="Phobius"/>
    </source>
</evidence>
<feature type="transmembrane region" description="Helical" evidence="1">
    <location>
        <begin position="259"/>
        <end position="278"/>
    </location>
</feature>
<gene>
    <name evidence="2" type="ORF">SAMN04489812_2864</name>
</gene>
<keyword evidence="3" id="KW-1185">Reference proteome</keyword>
<keyword evidence="1" id="KW-0812">Transmembrane</keyword>
<proteinExistence type="predicted"/>